<sequence>MKLSLFILKHALAHYSPRIQCARTSIPIEELRLYNADAHIPQNTESHILYAGTSDAFFQDGSNLVVCKNDSDYLFLNTDNITAVFNDILKTFANYSRWSETCAQNIQSGCTLSQLLNLGEAMLHRPIIIVDSSQYLIAQSSSAAQMPFEDIWKNNDGLQSAPADILMQFNQAHQDSFYKKSVFLLPADFFPHPSCCRHIFLDDERMATLIVLLDEECPPDHLPHLLELFAAHAASWIQSNISEDSSYHFVSFFARSLDGNENALAPLLHRLTLFGWKENCQKQIYVITALSEQFHFDAHLSRMLSDDSSGVYAIPYQKRIVVLLNCDLIKPEDFVKRLIFLMEKNNYYGAASFPFQDVCHIAEAYHQVLSALSQASPKKGRLFYCRDNAVKYITDIVNKHTSGNILHPVPALIRSYDKTYHTAFYDTLFCFLKNERNHQKTASELYIHRNTLFMRLSKIQTLWQLNLEDAQERFYLLYSFYHTLYHL</sequence>
<dbReference type="Gene3D" id="1.10.10.2840">
    <property type="entry name" value="PucR C-terminal helix-turn-helix domain"/>
    <property type="match status" value="1"/>
</dbReference>
<accession>A0ABT2TK77</accession>
<dbReference type="InterPro" id="IPR051448">
    <property type="entry name" value="CdaR-like_regulators"/>
</dbReference>
<dbReference type="RefSeq" id="WP_158425313.1">
    <property type="nucleotide sequence ID" value="NZ_JAOQJQ010000003.1"/>
</dbReference>
<proteinExistence type="predicted"/>
<comment type="caution">
    <text evidence="2">The sequence shown here is derived from an EMBL/GenBank/DDBJ whole genome shotgun (WGS) entry which is preliminary data.</text>
</comment>
<dbReference type="InterPro" id="IPR025736">
    <property type="entry name" value="PucR_C-HTH_dom"/>
</dbReference>
<dbReference type="EMBL" id="JAOQJQ010000003">
    <property type="protein sequence ID" value="MCU6762613.1"/>
    <property type="molecule type" value="Genomic_DNA"/>
</dbReference>
<protein>
    <submittedName>
        <fullName evidence="2">Helix-turn-helix domain-containing protein</fullName>
    </submittedName>
</protein>
<dbReference type="PANTHER" id="PTHR33744:SF15">
    <property type="entry name" value="CARBOHYDRATE DIACID REGULATOR"/>
    <property type="match status" value="1"/>
</dbReference>
<dbReference type="InterPro" id="IPR042070">
    <property type="entry name" value="PucR_C-HTH_sf"/>
</dbReference>
<evidence type="ECO:0000259" key="1">
    <source>
        <dbReference type="Pfam" id="PF13556"/>
    </source>
</evidence>
<evidence type="ECO:0000313" key="2">
    <source>
        <dbReference type="EMBL" id="MCU6762613.1"/>
    </source>
</evidence>
<keyword evidence="3" id="KW-1185">Reference proteome</keyword>
<reference evidence="2 3" key="1">
    <citation type="journal article" date="2021" name="ISME Commun">
        <title>Automated analysis of genomic sequences facilitates high-throughput and comprehensive description of bacteria.</title>
        <authorList>
            <person name="Hitch T.C.A."/>
        </authorList>
    </citation>
    <scope>NUCLEOTIDE SEQUENCE [LARGE SCALE GENOMIC DNA]</scope>
    <source>
        <strain evidence="2 3">Sanger_109</strain>
    </source>
</reference>
<dbReference type="PANTHER" id="PTHR33744">
    <property type="entry name" value="CARBOHYDRATE DIACID REGULATOR"/>
    <property type="match status" value="1"/>
</dbReference>
<evidence type="ECO:0000313" key="3">
    <source>
        <dbReference type="Proteomes" id="UP001652442"/>
    </source>
</evidence>
<organism evidence="2 3">
    <name type="scientific">Brotonthovivens ammoniilytica</name>
    <dbReference type="NCBI Taxonomy" id="2981725"/>
    <lineage>
        <taxon>Bacteria</taxon>
        <taxon>Bacillati</taxon>
        <taxon>Bacillota</taxon>
        <taxon>Clostridia</taxon>
        <taxon>Lachnospirales</taxon>
        <taxon>Lachnospiraceae</taxon>
        <taxon>Brotonthovivens</taxon>
    </lineage>
</organism>
<dbReference type="Proteomes" id="UP001652442">
    <property type="component" value="Unassembled WGS sequence"/>
</dbReference>
<dbReference type="Pfam" id="PF13556">
    <property type="entry name" value="HTH_30"/>
    <property type="match status" value="1"/>
</dbReference>
<gene>
    <name evidence="2" type="ORF">OCV88_09725</name>
</gene>
<name>A0ABT2TK77_9FIRM</name>
<feature type="domain" description="PucR C-terminal helix-turn-helix" evidence="1">
    <location>
        <begin position="426"/>
        <end position="476"/>
    </location>
</feature>